<feature type="chain" id="PRO_5025509387" evidence="1">
    <location>
        <begin position="25"/>
        <end position="168"/>
    </location>
</feature>
<evidence type="ECO:0000256" key="1">
    <source>
        <dbReference type="SAM" id="SignalP"/>
    </source>
</evidence>
<dbReference type="AlphaFoldDB" id="A0A6A6W5X6"/>
<accession>A0A6A6W5X6</accession>
<feature type="signal peptide" evidence="1">
    <location>
        <begin position="1"/>
        <end position="24"/>
    </location>
</feature>
<name>A0A6A6W5X6_9PEZI</name>
<dbReference type="RefSeq" id="XP_033599801.1">
    <property type="nucleotide sequence ID" value="XM_033745526.1"/>
</dbReference>
<dbReference type="GeneID" id="54486580"/>
<proteinExistence type="predicted"/>
<keyword evidence="3" id="KW-1185">Reference proteome</keyword>
<protein>
    <submittedName>
        <fullName evidence="2">Uncharacterized protein</fullName>
    </submittedName>
</protein>
<gene>
    <name evidence="2" type="ORF">EJ05DRAFT_486413</name>
</gene>
<organism evidence="2 3">
    <name type="scientific">Pseudovirgaria hyperparasitica</name>
    <dbReference type="NCBI Taxonomy" id="470096"/>
    <lineage>
        <taxon>Eukaryota</taxon>
        <taxon>Fungi</taxon>
        <taxon>Dikarya</taxon>
        <taxon>Ascomycota</taxon>
        <taxon>Pezizomycotina</taxon>
        <taxon>Dothideomycetes</taxon>
        <taxon>Dothideomycetes incertae sedis</taxon>
        <taxon>Acrospermales</taxon>
        <taxon>Acrospermaceae</taxon>
        <taxon>Pseudovirgaria</taxon>
    </lineage>
</organism>
<keyword evidence="1" id="KW-0732">Signal</keyword>
<dbReference type="EMBL" id="ML996573">
    <property type="protein sequence ID" value="KAF2757350.1"/>
    <property type="molecule type" value="Genomic_DNA"/>
</dbReference>
<sequence>MLYTTPNFAILAALALLSSTFVSAAPVKALDNHHFDIPGLPGTPSGLPTPIPTSLPIPIPSTVPTAIPGFPSNTFLPSVPTKVLNNRHFDISGIHGGHPGISSVLPTPPFPTITSFPGAVPTLVPAPSGEHVLGVAAPSGGHSGVHSLGGHTGLTWSWASLPTPTSRV</sequence>
<evidence type="ECO:0000313" key="3">
    <source>
        <dbReference type="Proteomes" id="UP000799437"/>
    </source>
</evidence>
<dbReference type="Proteomes" id="UP000799437">
    <property type="component" value="Unassembled WGS sequence"/>
</dbReference>
<reference evidence="2" key="1">
    <citation type="journal article" date="2020" name="Stud. Mycol.">
        <title>101 Dothideomycetes genomes: a test case for predicting lifestyles and emergence of pathogens.</title>
        <authorList>
            <person name="Haridas S."/>
            <person name="Albert R."/>
            <person name="Binder M."/>
            <person name="Bloem J."/>
            <person name="Labutti K."/>
            <person name="Salamov A."/>
            <person name="Andreopoulos B."/>
            <person name="Baker S."/>
            <person name="Barry K."/>
            <person name="Bills G."/>
            <person name="Bluhm B."/>
            <person name="Cannon C."/>
            <person name="Castanera R."/>
            <person name="Culley D."/>
            <person name="Daum C."/>
            <person name="Ezra D."/>
            <person name="Gonzalez J."/>
            <person name="Henrissat B."/>
            <person name="Kuo A."/>
            <person name="Liang C."/>
            <person name="Lipzen A."/>
            <person name="Lutzoni F."/>
            <person name="Magnuson J."/>
            <person name="Mondo S."/>
            <person name="Nolan M."/>
            <person name="Ohm R."/>
            <person name="Pangilinan J."/>
            <person name="Park H.-J."/>
            <person name="Ramirez L."/>
            <person name="Alfaro M."/>
            <person name="Sun H."/>
            <person name="Tritt A."/>
            <person name="Yoshinaga Y."/>
            <person name="Zwiers L.-H."/>
            <person name="Turgeon B."/>
            <person name="Goodwin S."/>
            <person name="Spatafora J."/>
            <person name="Crous P."/>
            <person name="Grigoriev I."/>
        </authorList>
    </citation>
    <scope>NUCLEOTIDE SEQUENCE</scope>
    <source>
        <strain evidence="2">CBS 121739</strain>
    </source>
</reference>
<evidence type="ECO:0000313" key="2">
    <source>
        <dbReference type="EMBL" id="KAF2757350.1"/>
    </source>
</evidence>